<dbReference type="AlphaFoldDB" id="A0AA35S7C3"/>
<proteinExistence type="predicted"/>
<dbReference type="EMBL" id="CASHTH010002001">
    <property type="protein sequence ID" value="CAI8023256.1"/>
    <property type="molecule type" value="Genomic_DNA"/>
</dbReference>
<evidence type="ECO:0000313" key="3">
    <source>
        <dbReference type="Proteomes" id="UP001174909"/>
    </source>
</evidence>
<reference evidence="2" key="1">
    <citation type="submission" date="2023-03" db="EMBL/GenBank/DDBJ databases">
        <authorList>
            <person name="Steffen K."/>
            <person name="Cardenas P."/>
        </authorList>
    </citation>
    <scope>NUCLEOTIDE SEQUENCE</scope>
</reference>
<dbReference type="Proteomes" id="UP001174909">
    <property type="component" value="Unassembled WGS sequence"/>
</dbReference>
<feature type="region of interest" description="Disordered" evidence="1">
    <location>
        <begin position="404"/>
        <end position="549"/>
    </location>
</feature>
<feature type="region of interest" description="Disordered" evidence="1">
    <location>
        <begin position="315"/>
        <end position="338"/>
    </location>
</feature>
<feature type="compositionally biased region" description="Gly residues" evidence="1">
    <location>
        <begin position="413"/>
        <end position="422"/>
    </location>
</feature>
<evidence type="ECO:0000256" key="1">
    <source>
        <dbReference type="SAM" id="MobiDB-lite"/>
    </source>
</evidence>
<evidence type="ECO:0000313" key="2">
    <source>
        <dbReference type="EMBL" id="CAI8023256.1"/>
    </source>
</evidence>
<gene>
    <name evidence="2" type="ORF">GBAR_LOCUS13597</name>
</gene>
<keyword evidence="3" id="KW-1185">Reference proteome</keyword>
<organism evidence="2 3">
    <name type="scientific">Geodia barretti</name>
    <name type="common">Barrett's horny sponge</name>
    <dbReference type="NCBI Taxonomy" id="519541"/>
    <lineage>
        <taxon>Eukaryota</taxon>
        <taxon>Metazoa</taxon>
        <taxon>Porifera</taxon>
        <taxon>Demospongiae</taxon>
        <taxon>Heteroscleromorpha</taxon>
        <taxon>Tetractinellida</taxon>
        <taxon>Astrophorina</taxon>
        <taxon>Geodiidae</taxon>
        <taxon>Geodia</taxon>
    </lineage>
</organism>
<feature type="compositionally biased region" description="Low complexity" evidence="1">
    <location>
        <begin position="316"/>
        <end position="338"/>
    </location>
</feature>
<sequence>MSMTVGEVARSPDQLCSLPERPLELPAAAILVRDMTNISRGGGRGDGGRKQHVVHCNSESLRLQGDELIHHGNREKRDGGLSGERVGGGEESRWQVLTGASLLRQQWARHTQPKVHLSETDDEEGTGRESHKRESCSSPANKTSPQLERGPARSSPDPVPTETPPSRTHRSHQLLKTHSMGSISSESLTISSLWDTPSYDTVPDFLSSLGFDDFDSPELIPDRFIPPELEFVMPSLMRQSTLGSVSADGVLVDLSPPTDNLLLGASADSVVDDSSAGQSLLESALPPHTLALYLPSGPQLPWQPASLETVAEETASELLSPRPPSRQSSRLTPRLSSPIVSIDHTPTQEVQWGLEADVSAGLLGAGLRLRQQSLAKDDLRGRQMSLGAESDTSSLYFSVGSHFDEGEKEVESGSGGKEGGVNSGEETDTPNRRRRRGNYAPPPQLLMWLEKSESTEEDVTDLPWPFSENSSAEHSASDPPPPPSISVNGNFHNNCQSTSDVSIRVNQDLHCSATHEPSVPSVARVPDSSSVARDNEPSSSNHHHSPSAT</sequence>
<accession>A0AA35S7C3</accession>
<protein>
    <submittedName>
        <fullName evidence="2">Uncharacterized protein</fullName>
    </submittedName>
</protein>
<comment type="caution">
    <text evidence="2">The sequence shown here is derived from an EMBL/GenBank/DDBJ whole genome shotgun (WGS) entry which is preliminary data.</text>
</comment>
<feature type="region of interest" description="Disordered" evidence="1">
    <location>
        <begin position="70"/>
        <end position="91"/>
    </location>
</feature>
<feature type="compositionally biased region" description="Polar residues" evidence="1">
    <location>
        <begin position="136"/>
        <end position="146"/>
    </location>
</feature>
<name>A0AA35S7C3_GEOBA</name>
<feature type="compositionally biased region" description="Basic and acidic residues" evidence="1">
    <location>
        <begin position="70"/>
        <end position="79"/>
    </location>
</feature>
<feature type="compositionally biased region" description="Polar residues" evidence="1">
    <location>
        <begin position="487"/>
        <end position="505"/>
    </location>
</feature>
<feature type="compositionally biased region" description="Basic and acidic residues" evidence="1">
    <location>
        <begin position="125"/>
        <end position="135"/>
    </location>
</feature>
<feature type="region of interest" description="Disordered" evidence="1">
    <location>
        <begin position="108"/>
        <end position="181"/>
    </location>
</feature>